<dbReference type="SUPFAM" id="SSF51735">
    <property type="entry name" value="NAD(P)-binding Rossmann-fold domains"/>
    <property type="match status" value="1"/>
</dbReference>
<dbReference type="GO" id="GO:0016616">
    <property type="term" value="F:oxidoreductase activity, acting on the CH-OH group of donors, NAD or NADP as acceptor"/>
    <property type="evidence" value="ECO:0007669"/>
    <property type="project" value="UniProtKB-ARBA"/>
</dbReference>
<evidence type="ECO:0000313" key="4">
    <source>
        <dbReference type="EMBL" id="CEH13265.1"/>
    </source>
</evidence>
<dbReference type="Proteomes" id="UP000054845">
    <property type="component" value="Unassembled WGS sequence"/>
</dbReference>
<keyword evidence="3" id="KW-0560">Oxidoreductase</keyword>
<dbReference type="InterPro" id="IPR036291">
    <property type="entry name" value="NAD(P)-bd_dom_sf"/>
</dbReference>
<evidence type="ECO:0000256" key="1">
    <source>
        <dbReference type="ARBA" id="ARBA00006484"/>
    </source>
</evidence>
<dbReference type="PANTHER" id="PTHR43008:SF7">
    <property type="entry name" value="SHORT CHAIN DEHYDROGENASE_REDUCTASE (AFU_ORTHOLOGUE AFUA_2G00830)"/>
    <property type="match status" value="1"/>
</dbReference>
<name>A0A0P1BD48_9BASI</name>
<dbReference type="GO" id="GO:0050664">
    <property type="term" value="F:oxidoreductase activity, acting on NAD(P)H, oxygen as acceptor"/>
    <property type="evidence" value="ECO:0007669"/>
    <property type="project" value="TreeGrafter"/>
</dbReference>
<evidence type="ECO:0000256" key="2">
    <source>
        <dbReference type="ARBA" id="ARBA00022857"/>
    </source>
</evidence>
<keyword evidence="5" id="KW-1185">Reference proteome</keyword>
<evidence type="ECO:0000313" key="5">
    <source>
        <dbReference type="Proteomes" id="UP000054845"/>
    </source>
</evidence>
<dbReference type="PANTHER" id="PTHR43008">
    <property type="entry name" value="BENZIL REDUCTASE"/>
    <property type="match status" value="1"/>
</dbReference>
<dbReference type="PROSITE" id="PS00061">
    <property type="entry name" value="ADH_SHORT"/>
    <property type="match status" value="1"/>
</dbReference>
<accession>A0A0P1BD48</accession>
<dbReference type="InterPro" id="IPR002347">
    <property type="entry name" value="SDR_fam"/>
</dbReference>
<dbReference type="EMBL" id="CCYA01000208">
    <property type="protein sequence ID" value="CEH13265.1"/>
    <property type="molecule type" value="Genomic_DNA"/>
</dbReference>
<sequence>MSHPALARGSLAIISGGASGIGLAAAQRWASLGLSVGILDRASQTDLDSAIERISSSATGSASSEEYKGWSVDVSDREAVKRVADEVRACFQGKKLTVLQANAGTGGGTKVGNWDEHWERILNTNLYGVIHIVQAFLPLIQAHDQPAAIITTGSKQGITCPPGTGPAYNISKAGVKVFTEQLAHEVRASSSTRDRVSVHLLIPGWVHTGLTGAKEGKSKPDGAWSPEQTVDYLVREGLERKSFYVLCPDNETSKEMDLKRIKWNVEDITHDRPALSRWHDDWKGKFDEYLKQS</sequence>
<dbReference type="PRINTS" id="PR00081">
    <property type="entry name" value="GDHRDH"/>
</dbReference>
<dbReference type="AlphaFoldDB" id="A0A0P1BD48"/>
<protein>
    <submittedName>
        <fullName evidence="4">Short-chain dehydrogenase</fullName>
    </submittedName>
</protein>
<proteinExistence type="inferred from homology"/>
<dbReference type="OrthoDB" id="5307821at2759"/>
<dbReference type="Pfam" id="PF00106">
    <property type="entry name" value="adh_short"/>
    <property type="match status" value="1"/>
</dbReference>
<dbReference type="STRING" id="401625.A0A0P1BD48"/>
<reference evidence="4 5" key="1">
    <citation type="submission" date="2014-09" db="EMBL/GenBank/DDBJ databases">
        <authorList>
            <person name="Magalhaes I.L.F."/>
            <person name="Oliveira U."/>
            <person name="Santos F.R."/>
            <person name="Vidigal T.H.D.A."/>
            <person name="Brescovit A.D."/>
            <person name="Santos A.J."/>
        </authorList>
    </citation>
    <scope>NUCLEOTIDE SEQUENCE [LARGE SCALE GENOMIC DNA]</scope>
</reference>
<keyword evidence="2" id="KW-0521">NADP</keyword>
<evidence type="ECO:0000256" key="3">
    <source>
        <dbReference type="ARBA" id="ARBA00023002"/>
    </source>
</evidence>
<organism evidence="4 5">
    <name type="scientific">Ceraceosorus bombacis</name>
    <dbReference type="NCBI Taxonomy" id="401625"/>
    <lineage>
        <taxon>Eukaryota</taxon>
        <taxon>Fungi</taxon>
        <taxon>Dikarya</taxon>
        <taxon>Basidiomycota</taxon>
        <taxon>Ustilaginomycotina</taxon>
        <taxon>Exobasidiomycetes</taxon>
        <taxon>Ceraceosorales</taxon>
        <taxon>Ceraceosoraceae</taxon>
        <taxon>Ceraceosorus</taxon>
    </lineage>
</organism>
<dbReference type="CDD" id="cd05233">
    <property type="entry name" value="SDR_c"/>
    <property type="match status" value="1"/>
</dbReference>
<dbReference type="InterPro" id="IPR020904">
    <property type="entry name" value="Sc_DH/Rdtase_CS"/>
</dbReference>
<dbReference type="Gene3D" id="3.40.50.720">
    <property type="entry name" value="NAD(P)-binding Rossmann-like Domain"/>
    <property type="match status" value="1"/>
</dbReference>
<comment type="similarity">
    <text evidence="1">Belongs to the short-chain dehydrogenases/reductases (SDR) family.</text>
</comment>